<feature type="non-terminal residue" evidence="1">
    <location>
        <position position="45"/>
    </location>
</feature>
<name>A0ABN9EZM1_9NEOB</name>
<evidence type="ECO:0000313" key="2">
    <source>
        <dbReference type="Proteomes" id="UP001162483"/>
    </source>
</evidence>
<dbReference type="Proteomes" id="UP001162483">
    <property type="component" value="Unassembled WGS sequence"/>
</dbReference>
<reference evidence="1" key="1">
    <citation type="submission" date="2023-05" db="EMBL/GenBank/DDBJ databases">
        <authorList>
            <person name="Stuckert A."/>
        </authorList>
    </citation>
    <scope>NUCLEOTIDE SEQUENCE</scope>
</reference>
<organism evidence="1 2">
    <name type="scientific">Staurois parvus</name>
    <dbReference type="NCBI Taxonomy" id="386267"/>
    <lineage>
        <taxon>Eukaryota</taxon>
        <taxon>Metazoa</taxon>
        <taxon>Chordata</taxon>
        <taxon>Craniata</taxon>
        <taxon>Vertebrata</taxon>
        <taxon>Euteleostomi</taxon>
        <taxon>Amphibia</taxon>
        <taxon>Batrachia</taxon>
        <taxon>Anura</taxon>
        <taxon>Neobatrachia</taxon>
        <taxon>Ranoidea</taxon>
        <taxon>Ranidae</taxon>
        <taxon>Staurois</taxon>
    </lineage>
</organism>
<gene>
    <name evidence="1" type="ORF">SPARVUS_LOCUS10865542</name>
</gene>
<accession>A0ABN9EZM1</accession>
<evidence type="ECO:0000313" key="1">
    <source>
        <dbReference type="EMBL" id="CAI9589305.1"/>
    </source>
</evidence>
<keyword evidence="2" id="KW-1185">Reference proteome</keyword>
<dbReference type="EMBL" id="CATNWA010016043">
    <property type="protein sequence ID" value="CAI9589305.1"/>
    <property type="molecule type" value="Genomic_DNA"/>
</dbReference>
<proteinExistence type="predicted"/>
<protein>
    <submittedName>
        <fullName evidence="1">Uncharacterized protein</fullName>
    </submittedName>
</protein>
<sequence>MLTPSCPVPLVQCQCFLLALITVVVSLGMSVTPSQFSPVSECPPQ</sequence>
<comment type="caution">
    <text evidence="1">The sequence shown here is derived from an EMBL/GenBank/DDBJ whole genome shotgun (WGS) entry which is preliminary data.</text>
</comment>